<evidence type="ECO:0000313" key="3">
    <source>
        <dbReference type="Proteomes" id="UP001569414"/>
    </source>
</evidence>
<proteinExistence type="predicted"/>
<evidence type="ECO:0000256" key="1">
    <source>
        <dbReference type="SAM" id="Phobius"/>
    </source>
</evidence>
<evidence type="ECO:0000313" key="2">
    <source>
        <dbReference type="EMBL" id="MFA0789063.1"/>
    </source>
</evidence>
<feature type="transmembrane region" description="Helical" evidence="1">
    <location>
        <begin position="320"/>
        <end position="340"/>
    </location>
</feature>
<dbReference type="EMBL" id="JBGMEL010000001">
    <property type="protein sequence ID" value="MFA0789063.1"/>
    <property type="molecule type" value="Genomic_DNA"/>
</dbReference>
<feature type="transmembrane region" description="Helical" evidence="1">
    <location>
        <begin position="369"/>
        <end position="392"/>
    </location>
</feature>
<feature type="transmembrane region" description="Helical" evidence="1">
    <location>
        <begin position="234"/>
        <end position="253"/>
    </location>
</feature>
<keyword evidence="1" id="KW-1133">Transmembrane helix</keyword>
<feature type="transmembrane region" description="Helical" evidence="1">
    <location>
        <begin position="404"/>
        <end position="420"/>
    </location>
</feature>
<organism evidence="2 3">
    <name type="scientific">Microbulbifer echini</name>
    <dbReference type="NCBI Taxonomy" id="1529067"/>
    <lineage>
        <taxon>Bacteria</taxon>
        <taxon>Pseudomonadati</taxon>
        <taxon>Pseudomonadota</taxon>
        <taxon>Gammaproteobacteria</taxon>
        <taxon>Cellvibrionales</taxon>
        <taxon>Microbulbiferaceae</taxon>
        <taxon>Microbulbifer</taxon>
    </lineage>
</organism>
<feature type="transmembrane region" description="Helical" evidence="1">
    <location>
        <begin position="280"/>
        <end position="300"/>
    </location>
</feature>
<accession>A0ABV4NJ23</accession>
<keyword evidence="1" id="KW-0812">Transmembrane</keyword>
<feature type="transmembrane region" description="Helical" evidence="1">
    <location>
        <begin position="426"/>
        <end position="448"/>
    </location>
</feature>
<sequence>MNQLIETLPLWLWGGLTVLALFLGRGPSHRAIYSLARFGHRSLLFAATSIGLAGQRVRERNREVLLAMGREMAEWQIEREFERIEGTLKRDLAQYPTLHRRLCEQMTVLDEDYVRSAEIPPEPSNWARAIRSVAEIPTQDDTVVADVLETINQSMRKAESRALESYREAIRERHQLLKRMMPGWRTMLKTLGRINRNVESLIYRGKVLDGHMARYEEILQESDRSLRLLSISSLNRFLVSSLVLFVALAGVWVNHQLIARPITEIVGDGHFLGTYATADITALVLIFLQLVTGIVVIESLRITRLFPSIGALADIARRRLMWAALLLLLCFAGIEAGLSFSRELLLQQDQSMTGVVAISGPVVAGMDAYWTLGLAQLGLGFILPLALAFTAIPLEQFVASARTVFGFLLLFSLNLVSVYLRFLAVTALHCGILLNRLYDLIIFLPLWLQRVYLHSRKTGFLTAEPDTTVSGQGAMNAMGEGLSTEPSTSV</sequence>
<feature type="transmembrane region" description="Helical" evidence="1">
    <location>
        <begin position="7"/>
        <end position="25"/>
    </location>
</feature>
<reference evidence="2 3" key="1">
    <citation type="submission" date="2024-08" db="EMBL/GenBank/DDBJ databases">
        <authorList>
            <person name="Ishaq N."/>
        </authorList>
    </citation>
    <scope>NUCLEOTIDE SEQUENCE [LARGE SCALE GENOMIC DNA]</scope>
    <source>
        <strain evidence="2 3">JCM 30400</strain>
    </source>
</reference>
<keyword evidence="3" id="KW-1185">Reference proteome</keyword>
<keyword evidence="1" id="KW-0472">Membrane</keyword>
<name>A0ABV4NJ23_9GAMM</name>
<comment type="caution">
    <text evidence="2">The sequence shown here is derived from an EMBL/GenBank/DDBJ whole genome shotgun (WGS) entry which is preliminary data.</text>
</comment>
<gene>
    <name evidence="2" type="ORF">ACCI51_00800</name>
</gene>
<dbReference type="Proteomes" id="UP001569414">
    <property type="component" value="Unassembled WGS sequence"/>
</dbReference>
<dbReference type="RefSeq" id="WP_371842253.1">
    <property type="nucleotide sequence ID" value="NZ_JBGMEL010000001.1"/>
</dbReference>
<evidence type="ECO:0008006" key="4">
    <source>
        <dbReference type="Google" id="ProtNLM"/>
    </source>
</evidence>
<protein>
    <recommendedName>
        <fullName evidence="4">CPBP family intramembrane metalloprotease</fullName>
    </recommendedName>
</protein>